<accession>A0AAE3EK73</accession>
<name>A0AAE3EK73_9FLAO</name>
<dbReference type="AlphaFoldDB" id="A0AAE3EK73"/>
<reference evidence="2" key="1">
    <citation type="submission" date="2022-01" db="EMBL/GenBank/DDBJ databases">
        <title>Draft genome sequence of Sabulilitoribacter arenilitoris KCTC 52401.</title>
        <authorList>
            <person name="Oh J.-S."/>
        </authorList>
    </citation>
    <scope>NUCLEOTIDE SEQUENCE</scope>
    <source>
        <strain evidence="2">HMF6543</strain>
    </source>
</reference>
<gene>
    <name evidence="2" type="ORF">L3X37_00155</name>
</gene>
<proteinExistence type="predicted"/>
<dbReference type="Gene3D" id="3.90.25.10">
    <property type="entry name" value="UDP-galactose 4-epimerase, domain 1"/>
    <property type="match status" value="1"/>
</dbReference>
<feature type="domain" description="NAD(P)-binding" evidence="1">
    <location>
        <begin position="10"/>
        <end position="295"/>
    </location>
</feature>
<sequence>MEALSKKKVFITGINGFTGVHLEKHLLQKGFEVFGTTLNKSDNPKHFPCDILKEEDFHSILNTIKPEYVVHLAAISFVASKDKQNIYNVNIFGTLNLLEALNKLDYIPNKILIASSAAVYGNIEGELDESMCPQPVNHYGNSKLVMENMIKSYFEKQNIIITRPFNYTGIGQEPHFLVPKIVSHFKENKSDISLGNIDVYREFNDVDYVIECYEKLLISNLKSDIINVCSGKALNIKYIINSMENLANYKIDVTVNPDFIRKNEIKTLIGSNKKLISVIGDFSSNYKIEGTLKKMYKH</sequence>
<evidence type="ECO:0000313" key="3">
    <source>
        <dbReference type="Proteomes" id="UP001199795"/>
    </source>
</evidence>
<dbReference type="Proteomes" id="UP001199795">
    <property type="component" value="Unassembled WGS sequence"/>
</dbReference>
<dbReference type="EMBL" id="JAKKDU010000001">
    <property type="protein sequence ID" value="MCF7566780.1"/>
    <property type="molecule type" value="Genomic_DNA"/>
</dbReference>
<keyword evidence="3" id="KW-1185">Reference proteome</keyword>
<evidence type="ECO:0000313" key="2">
    <source>
        <dbReference type="EMBL" id="MCF7566780.1"/>
    </source>
</evidence>
<dbReference type="InterPro" id="IPR036291">
    <property type="entry name" value="NAD(P)-bd_dom_sf"/>
</dbReference>
<dbReference type="InterPro" id="IPR016040">
    <property type="entry name" value="NAD(P)-bd_dom"/>
</dbReference>
<organism evidence="2 3">
    <name type="scientific">Wocania arenilitoris</name>
    <dbReference type="NCBI Taxonomy" id="2044858"/>
    <lineage>
        <taxon>Bacteria</taxon>
        <taxon>Pseudomonadati</taxon>
        <taxon>Bacteroidota</taxon>
        <taxon>Flavobacteriia</taxon>
        <taxon>Flavobacteriales</taxon>
        <taxon>Flavobacteriaceae</taxon>
        <taxon>Wocania</taxon>
    </lineage>
</organism>
<evidence type="ECO:0000259" key="1">
    <source>
        <dbReference type="Pfam" id="PF16363"/>
    </source>
</evidence>
<comment type="caution">
    <text evidence="2">The sequence shown here is derived from an EMBL/GenBank/DDBJ whole genome shotgun (WGS) entry which is preliminary data.</text>
</comment>
<dbReference type="GO" id="GO:0008446">
    <property type="term" value="F:GDP-mannose 4,6-dehydratase activity"/>
    <property type="evidence" value="ECO:0007669"/>
    <property type="project" value="UniProtKB-EC"/>
</dbReference>
<dbReference type="Gene3D" id="3.40.50.720">
    <property type="entry name" value="NAD(P)-binding Rossmann-like Domain"/>
    <property type="match status" value="1"/>
</dbReference>
<keyword evidence="2" id="KW-0456">Lyase</keyword>
<dbReference type="SUPFAM" id="SSF51735">
    <property type="entry name" value="NAD(P)-binding Rossmann-fold domains"/>
    <property type="match status" value="1"/>
</dbReference>
<dbReference type="Pfam" id="PF16363">
    <property type="entry name" value="GDP_Man_Dehyd"/>
    <property type="match status" value="1"/>
</dbReference>
<dbReference type="PANTHER" id="PTHR43000">
    <property type="entry name" value="DTDP-D-GLUCOSE 4,6-DEHYDRATASE-RELATED"/>
    <property type="match status" value="1"/>
</dbReference>
<protein>
    <submittedName>
        <fullName evidence="2">GDP-mannose 4,6-dehydratase</fullName>
        <ecNumber evidence="2">4.2.1.47</ecNumber>
    </submittedName>
</protein>
<dbReference type="EC" id="4.2.1.47" evidence="2"/>
<dbReference type="RefSeq" id="WP_237238112.1">
    <property type="nucleotide sequence ID" value="NZ_JAKKDU010000001.1"/>
</dbReference>